<evidence type="ECO:0000313" key="2">
    <source>
        <dbReference type="EMBL" id="MCC0094871.1"/>
    </source>
</evidence>
<comment type="caution">
    <text evidence="2">The sequence shown here is derived from an EMBL/GenBank/DDBJ whole genome shotgun (WGS) entry which is preliminary data.</text>
</comment>
<accession>A0ABS8E142</accession>
<proteinExistence type="predicted"/>
<organism evidence="2 3">
    <name type="scientific">Streptomyces flavotricini</name>
    <dbReference type="NCBI Taxonomy" id="66888"/>
    <lineage>
        <taxon>Bacteria</taxon>
        <taxon>Bacillati</taxon>
        <taxon>Actinomycetota</taxon>
        <taxon>Actinomycetes</taxon>
        <taxon>Kitasatosporales</taxon>
        <taxon>Streptomycetaceae</taxon>
        <taxon>Streptomyces</taxon>
    </lineage>
</organism>
<name>A0ABS8E142_9ACTN</name>
<dbReference type="RefSeq" id="WP_372481389.1">
    <property type="nucleotide sequence ID" value="NZ_JAINUL010000001.1"/>
</dbReference>
<dbReference type="Proteomes" id="UP001520654">
    <property type="component" value="Unassembled WGS sequence"/>
</dbReference>
<gene>
    <name evidence="2" type="ORF">K7B10_08765</name>
</gene>
<feature type="compositionally biased region" description="Basic and acidic residues" evidence="1">
    <location>
        <begin position="59"/>
        <end position="69"/>
    </location>
</feature>
<reference evidence="2 3" key="1">
    <citation type="submission" date="2021-08" db="EMBL/GenBank/DDBJ databases">
        <title>Genomic Architecture of Streptomyces flavotricini NGL1 and Streptomyces erythrochromogenes HMS4 With Differential Plant Beneficial attributes and laccase production capabilities.</title>
        <authorList>
            <person name="Salwan R."/>
            <person name="Kaur R."/>
            <person name="Sharma V."/>
        </authorList>
    </citation>
    <scope>NUCLEOTIDE SEQUENCE [LARGE SCALE GENOMIC DNA]</scope>
    <source>
        <strain evidence="2 3">NGL1</strain>
    </source>
</reference>
<keyword evidence="3" id="KW-1185">Reference proteome</keyword>
<feature type="region of interest" description="Disordered" evidence="1">
    <location>
        <begin position="59"/>
        <end position="99"/>
    </location>
</feature>
<sequence>MGRPELPCQAGPVGVELLQGGEHLLGELPLAQPFHDVGQQLLRESYGLGLLPEQGRLLRGDRRPQRGDHLAAPGGLTAGQGDGHEGDGSHPGDGGAGRC</sequence>
<evidence type="ECO:0000256" key="1">
    <source>
        <dbReference type="SAM" id="MobiDB-lite"/>
    </source>
</evidence>
<evidence type="ECO:0000313" key="3">
    <source>
        <dbReference type="Proteomes" id="UP001520654"/>
    </source>
</evidence>
<protein>
    <submittedName>
        <fullName evidence="2">Uncharacterized protein</fullName>
    </submittedName>
</protein>
<dbReference type="EMBL" id="JAINUL010000001">
    <property type="protein sequence ID" value="MCC0094871.1"/>
    <property type="molecule type" value="Genomic_DNA"/>
</dbReference>